<dbReference type="Proteomes" id="UP000516422">
    <property type="component" value="Chromosome"/>
</dbReference>
<organism evidence="1 2">
    <name type="scientific">Streptomyces griseofuscus</name>
    <dbReference type="NCBI Taxonomy" id="146922"/>
    <lineage>
        <taxon>Bacteria</taxon>
        <taxon>Bacillati</taxon>
        <taxon>Actinomycetota</taxon>
        <taxon>Actinomycetes</taxon>
        <taxon>Kitasatosporales</taxon>
        <taxon>Streptomycetaceae</taxon>
        <taxon>Streptomyces</taxon>
    </lineage>
</organism>
<dbReference type="KEGG" id="sgf:HEP81_01638"/>
<protein>
    <submittedName>
        <fullName evidence="1">Uncharacterized protein</fullName>
    </submittedName>
</protein>
<evidence type="ECO:0000313" key="1">
    <source>
        <dbReference type="EMBL" id="QNT91967.1"/>
    </source>
</evidence>
<sequence length="192" mass="20268">MVQADQLCLEAETVSYAILLSRFPNGPAADLFSGLNAALRSLKPSLDRCAKALEAPSASVLDPSRDATAFAFPRAVSWMCLHAGPIAAALAVRADFAAYARESGELLRALSDDGIEVPEAFREHYSVPASTELLDLAAAVVQEGFVERDSTSGRAASVADVLLVGLDGFWLFAAGDRREPSATAADQSIRRG</sequence>
<dbReference type="EMBL" id="CP051006">
    <property type="protein sequence ID" value="QNT91967.1"/>
    <property type="molecule type" value="Genomic_DNA"/>
</dbReference>
<reference evidence="1 2" key="1">
    <citation type="submission" date="2020-04" db="EMBL/GenBank/DDBJ databases">
        <title>Characterization and engineering of Streptomyces griseofuscus DSM40191 as a potential heterologous host for expression of BGCs.</title>
        <authorList>
            <person name="Gren T."/>
            <person name="Whitford C.M."/>
            <person name="Mohite O.S."/>
            <person name="Joergensen T.S."/>
            <person name="Nielsen J.B."/>
            <person name="Lee S.Y."/>
            <person name="Weber T."/>
        </authorList>
    </citation>
    <scope>NUCLEOTIDE SEQUENCE [LARGE SCALE GENOMIC DNA]</scope>
    <source>
        <strain evidence="1 2">DSM 40191</strain>
    </source>
</reference>
<dbReference type="AlphaFoldDB" id="A0A7H1PV87"/>
<accession>A0A7H1PV87</accession>
<proteinExistence type="predicted"/>
<name>A0A7H1PV87_9ACTN</name>
<gene>
    <name evidence="1" type="ORF">HEP81_01638</name>
</gene>
<evidence type="ECO:0000313" key="2">
    <source>
        <dbReference type="Proteomes" id="UP000516422"/>
    </source>
</evidence>